<evidence type="ECO:0000256" key="2">
    <source>
        <dbReference type="SAM" id="SignalP"/>
    </source>
</evidence>
<dbReference type="Proteomes" id="UP001574673">
    <property type="component" value="Unassembled WGS sequence"/>
</dbReference>
<dbReference type="Pfam" id="PF11304">
    <property type="entry name" value="DUF3106"/>
    <property type="match status" value="1"/>
</dbReference>
<feature type="region of interest" description="Disordered" evidence="1">
    <location>
        <begin position="126"/>
        <end position="186"/>
    </location>
</feature>
<evidence type="ECO:0000313" key="3">
    <source>
        <dbReference type="EMBL" id="MFA9949416.1"/>
    </source>
</evidence>
<sequence length="186" mass="20681">MAQTGIALAAIAGIFLTAPAWAAPSGPVLMATPPQPMWYELTTAQKIILAPLCDDWDAMEAYRQKTWLTIASRFPEMTPQEQRRVQEQMQTWSKLTNEERIAAREFFQEMAQMPAAQREQLRQQWKAYSSLPEEEKEKLKKMAAKPPQSQTTRPAAPPPTPSPAPNPADTPAAPAPTESPQTPDAQ</sequence>
<feature type="chain" id="PRO_5045494204" evidence="2">
    <location>
        <begin position="23"/>
        <end position="186"/>
    </location>
</feature>
<dbReference type="EMBL" id="JBEUWX010000002">
    <property type="protein sequence ID" value="MFA9949416.1"/>
    <property type="molecule type" value="Genomic_DNA"/>
</dbReference>
<proteinExistence type="predicted"/>
<feature type="compositionally biased region" description="Pro residues" evidence="1">
    <location>
        <begin position="155"/>
        <end position="168"/>
    </location>
</feature>
<evidence type="ECO:0000256" key="1">
    <source>
        <dbReference type="SAM" id="MobiDB-lite"/>
    </source>
</evidence>
<gene>
    <name evidence="3" type="ORF">ABCS64_03585</name>
</gene>
<keyword evidence="4" id="KW-1185">Reference proteome</keyword>
<name>A0ABV4UCP8_9RHOO</name>
<protein>
    <submittedName>
        <fullName evidence="3">DUF3106 domain-containing protein</fullName>
    </submittedName>
</protein>
<feature type="compositionally biased region" description="Low complexity" evidence="1">
    <location>
        <begin position="169"/>
        <end position="186"/>
    </location>
</feature>
<evidence type="ECO:0000313" key="4">
    <source>
        <dbReference type="Proteomes" id="UP001574673"/>
    </source>
</evidence>
<reference evidence="4" key="1">
    <citation type="submission" date="2024-06" db="EMBL/GenBank/DDBJ databases">
        <title>Radixoralia hellwigii gen. nov., sp nov., isolated from a root canal in the human oral cavity.</title>
        <authorList>
            <person name="Bartsch S."/>
            <person name="Wittmer A."/>
            <person name="Schulz A.-K."/>
            <person name="Neumann-Schaal M."/>
            <person name="Wolf J."/>
            <person name="Gronow S."/>
            <person name="Tennert C."/>
            <person name="Haecker G."/>
            <person name="Cieplik F."/>
            <person name="Al-Ahmad A."/>
        </authorList>
    </citation>
    <scope>NUCLEOTIDE SEQUENCE [LARGE SCALE GENOMIC DNA]</scope>
    <source>
        <strain evidence="4">Wk13</strain>
    </source>
</reference>
<comment type="caution">
    <text evidence="3">The sequence shown here is derived from an EMBL/GenBank/DDBJ whole genome shotgun (WGS) entry which is preliminary data.</text>
</comment>
<dbReference type="InterPro" id="IPR021455">
    <property type="entry name" value="DUF3106"/>
</dbReference>
<dbReference type="RefSeq" id="WP_418890547.1">
    <property type="nucleotide sequence ID" value="NZ_JBEUWX010000002.1"/>
</dbReference>
<organism evidence="3 4">
    <name type="scientific">Dentiradicibacter hellwigii</name>
    <dbReference type="NCBI Taxonomy" id="3149053"/>
    <lineage>
        <taxon>Bacteria</taxon>
        <taxon>Pseudomonadati</taxon>
        <taxon>Pseudomonadota</taxon>
        <taxon>Betaproteobacteria</taxon>
        <taxon>Rhodocyclales</taxon>
        <taxon>Rhodocyclaceae</taxon>
        <taxon>Dentiradicibacter</taxon>
    </lineage>
</organism>
<accession>A0ABV4UCP8</accession>
<keyword evidence="2" id="KW-0732">Signal</keyword>
<feature type="signal peptide" evidence="2">
    <location>
        <begin position="1"/>
        <end position="22"/>
    </location>
</feature>